<name>A0A6M2ZJ17_9CAUD</name>
<organism evidence="1">
    <name type="scientific">Synechococcus phage S-SCSM1</name>
    <dbReference type="NCBI Taxonomy" id="2588487"/>
    <lineage>
        <taxon>Viruses</taxon>
        <taxon>Duplodnaviria</taxon>
        <taxon>Heunggongvirae</taxon>
        <taxon>Uroviricota</taxon>
        <taxon>Caudoviricetes</taxon>
        <taxon>Pantevenvirales</taxon>
        <taxon>Kyanoviridae</taxon>
        <taxon>Zhoulongquanvirus</taxon>
        <taxon>Zhoulongquanvirus esscess</taxon>
    </lineage>
</organism>
<protein>
    <submittedName>
        <fullName evidence="1">Uncharacterized protein</fullName>
    </submittedName>
</protein>
<sequence>MTEVIFTLTTVTFFCLLAYSVEQLSETY</sequence>
<gene>
    <name evidence="1" type="ORF">SSCSM1_139</name>
</gene>
<evidence type="ECO:0000313" key="1">
    <source>
        <dbReference type="EMBL" id="QFG06395.1"/>
    </source>
</evidence>
<proteinExistence type="predicted"/>
<accession>A0A6M2ZJ17</accession>
<reference evidence="1" key="1">
    <citation type="submission" date="2019-04" db="EMBL/GenBank/DDBJ databases">
        <title>Genomic and proteomic characterization of cyanophage S-SCSM1 provides new insights into understanding the viral gene diversity and phage-host interactions.</title>
        <authorList>
            <person name="Wang Q."/>
            <person name="Xu Y."/>
            <person name="Jiao N."/>
            <person name="Zhang R."/>
        </authorList>
    </citation>
    <scope>NUCLEOTIDE SEQUENCE [LARGE SCALE GENOMIC DNA]</scope>
</reference>
<dbReference type="EMBL" id="MK867354">
    <property type="protein sequence ID" value="QFG06395.1"/>
    <property type="molecule type" value="Genomic_DNA"/>
</dbReference>